<proteinExistence type="predicted"/>
<dbReference type="AlphaFoldDB" id="A0A3N1HFI1"/>
<name>A0A3N1HFI1_9PSEU</name>
<keyword evidence="2" id="KW-1185">Reference proteome</keyword>
<accession>A0A3N1HFI1</accession>
<dbReference type="EMBL" id="RJKM01000001">
    <property type="protein sequence ID" value="ROP41243.1"/>
    <property type="molecule type" value="Genomic_DNA"/>
</dbReference>
<gene>
    <name evidence="1" type="ORF">EDD40_6672</name>
</gene>
<evidence type="ECO:0000313" key="2">
    <source>
        <dbReference type="Proteomes" id="UP000268727"/>
    </source>
</evidence>
<comment type="caution">
    <text evidence="1">The sequence shown here is derived from an EMBL/GenBank/DDBJ whole genome shotgun (WGS) entry which is preliminary data.</text>
</comment>
<organism evidence="1 2">
    <name type="scientific">Saccharothrix texasensis</name>
    <dbReference type="NCBI Taxonomy" id="103734"/>
    <lineage>
        <taxon>Bacteria</taxon>
        <taxon>Bacillati</taxon>
        <taxon>Actinomycetota</taxon>
        <taxon>Actinomycetes</taxon>
        <taxon>Pseudonocardiales</taxon>
        <taxon>Pseudonocardiaceae</taxon>
        <taxon>Saccharothrix</taxon>
    </lineage>
</organism>
<sequence length="129" mass="13769">MLGRVPSGDGLRRGGLAGRVRRRVVFIGGCLPLLTAGAPLTRTRGAFGSTVRGSAPTPASRAFASTAADQFSCTLRIREFELFGVLSRSSLVVSHRLPSGAGSTVRSRPYVPWKWVVSEPTEVPLMTSR</sequence>
<reference evidence="1 2" key="1">
    <citation type="submission" date="2018-11" db="EMBL/GenBank/DDBJ databases">
        <title>Sequencing the genomes of 1000 actinobacteria strains.</title>
        <authorList>
            <person name="Klenk H.-P."/>
        </authorList>
    </citation>
    <scope>NUCLEOTIDE SEQUENCE [LARGE SCALE GENOMIC DNA]</scope>
    <source>
        <strain evidence="1 2">DSM 44231</strain>
    </source>
</reference>
<protein>
    <submittedName>
        <fullName evidence="1">Uncharacterized protein</fullName>
    </submittedName>
</protein>
<dbReference type="Proteomes" id="UP000268727">
    <property type="component" value="Unassembled WGS sequence"/>
</dbReference>
<evidence type="ECO:0000313" key="1">
    <source>
        <dbReference type="EMBL" id="ROP41243.1"/>
    </source>
</evidence>